<keyword evidence="2" id="KW-0812">Transmembrane</keyword>
<accession>X1R7S1</accession>
<feature type="transmembrane region" description="Helical" evidence="2">
    <location>
        <begin position="71"/>
        <end position="103"/>
    </location>
</feature>
<proteinExistence type="inferred from homology"/>
<comment type="similarity">
    <text evidence="1">Belongs to the peptidase A24 family.</text>
</comment>
<dbReference type="GO" id="GO:0004190">
    <property type="term" value="F:aspartic-type endopeptidase activity"/>
    <property type="evidence" value="ECO:0007669"/>
    <property type="project" value="InterPro"/>
</dbReference>
<dbReference type="AlphaFoldDB" id="X1R7S1"/>
<organism evidence="4">
    <name type="scientific">marine sediment metagenome</name>
    <dbReference type="NCBI Taxonomy" id="412755"/>
    <lineage>
        <taxon>unclassified sequences</taxon>
        <taxon>metagenomes</taxon>
        <taxon>ecological metagenomes</taxon>
    </lineage>
</organism>
<gene>
    <name evidence="4" type="ORF">S06H3_59738</name>
</gene>
<dbReference type="Gene3D" id="1.20.120.1220">
    <property type="match status" value="1"/>
</dbReference>
<dbReference type="EMBL" id="BARV01038858">
    <property type="protein sequence ID" value="GAI51659.1"/>
    <property type="molecule type" value="Genomic_DNA"/>
</dbReference>
<evidence type="ECO:0000313" key="4">
    <source>
        <dbReference type="EMBL" id="GAI51659.1"/>
    </source>
</evidence>
<keyword evidence="2" id="KW-1133">Transmembrane helix</keyword>
<evidence type="ECO:0000259" key="3">
    <source>
        <dbReference type="Pfam" id="PF01478"/>
    </source>
</evidence>
<sequence length="128" mass="14171">LILISFIDIKHQIIPNKIIIPSIIIGLIIQNLLFLNNWKEWLIFSCGVGLLFLLVSLVYPEGMGMGDVKLAIFLGVLLGKNIVLAIAIGFIMGGLFSIFLLIFKIKKIKDKIPFAPFLAIGAILAYFV</sequence>
<feature type="transmembrane region" description="Helical" evidence="2">
    <location>
        <begin position="18"/>
        <end position="34"/>
    </location>
</feature>
<dbReference type="InterPro" id="IPR000045">
    <property type="entry name" value="Prepilin_IV_endopep_pep"/>
</dbReference>
<feature type="transmembrane region" description="Helical" evidence="2">
    <location>
        <begin position="41"/>
        <end position="59"/>
    </location>
</feature>
<dbReference type="GO" id="GO:0006465">
    <property type="term" value="P:signal peptide processing"/>
    <property type="evidence" value="ECO:0007669"/>
    <property type="project" value="TreeGrafter"/>
</dbReference>
<keyword evidence="2" id="KW-0472">Membrane</keyword>
<protein>
    <recommendedName>
        <fullName evidence="3">Prepilin type IV endopeptidase peptidase domain-containing protein</fullName>
    </recommendedName>
</protein>
<evidence type="ECO:0000256" key="1">
    <source>
        <dbReference type="ARBA" id="ARBA00005801"/>
    </source>
</evidence>
<reference evidence="4" key="1">
    <citation type="journal article" date="2014" name="Front. Microbiol.">
        <title>High frequency of phylogenetically diverse reductive dehalogenase-homologous genes in deep subseafloor sedimentary metagenomes.</title>
        <authorList>
            <person name="Kawai M."/>
            <person name="Futagami T."/>
            <person name="Toyoda A."/>
            <person name="Takaki Y."/>
            <person name="Nishi S."/>
            <person name="Hori S."/>
            <person name="Arai W."/>
            <person name="Tsubouchi T."/>
            <person name="Morono Y."/>
            <person name="Uchiyama I."/>
            <person name="Ito T."/>
            <person name="Fujiyama A."/>
            <person name="Inagaki F."/>
            <person name="Takami H."/>
        </authorList>
    </citation>
    <scope>NUCLEOTIDE SEQUENCE</scope>
    <source>
        <strain evidence="4">Expedition CK06-06</strain>
    </source>
</reference>
<dbReference type="Pfam" id="PF01478">
    <property type="entry name" value="Peptidase_A24"/>
    <property type="match status" value="1"/>
</dbReference>
<feature type="domain" description="Prepilin type IV endopeptidase peptidase" evidence="3">
    <location>
        <begin position="1"/>
        <end position="98"/>
    </location>
</feature>
<dbReference type="InterPro" id="IPR050882">
    <property type="entry name" value="Prepilin_peptidase/N-MTase"/>
</dbReference>
<evidence type="ECO:0000256" key="2">
    <source>
        <dbReference type="SAM" id="Phobius"/>
    </source>
</evidence>
<dbReference type="GO" id="GO:0005886">
    <property type="term" value="C:plasma membrane"/>
    <property type="evidence" value="ECO:0007669"/>
    <property type="project" value="TreeGrafter"/>
</dbReference>
<comment type="caution">
    <text evidence="4">The sequence shown here is derived from an EMBL/GenBank/DDBJ whole genome shotgun (WGS) entry which is preliminary data.</text>
</comment>
<name>X1R7S1_9ZZZZ</name>
<dbReference type="PANTHER" id="PTHR30487:SF0">
    <property type="entry name" value="PREPILIN LEADER PEPTIDASE_N-METHYLTRANSFERASE-RELATED"/>
    <property type="match status" value="1"/>
</dbReference>
<feature type="non-terminal residue" evidence="4">
    <location>
        <position position="1"/>
    </location>
</feature>
<dbReference type="PANTHER" id="PTHR30487">
    <property type="entry name" value="TYPE 4 PREPILIN-LIKE PROTEINS LEADER PEPTIDE-PROCESSING ENZYME"/>
    <property type="match status" value="1"/>
</dbReference>